<reference evidence="10" key="1">
    <citation type="submission" date="2021-04" db="EMBL/GenBank/DDBJ databases">
        <authorList>
            <consortium name="Molecular Ecology Group"/>
        </authorList>
    </citation>
    <scope>NUCLEOTIDE SEQUENCE</scope>
</reference>
<evidence type="ECO:0000256" key="1">
    <source>
        <dbReference type="ARBA" id="ARBA00004141"/>
    </source>
</evidence>
<evidence type="ECO:0000313" key="10">
    <source>
        <dbReference type="EMBL" id="CAG5125906.1"/>
    </source>
</evidence>
<dbReference type="PANTHER" id="PTHR12011">
    <property type="entry name" value="ADHESION G-PROTEIN COUPLED RECEPTOR"/>
    <property type="match status" value="1"/>
</dbReference>
<keyword evidence="5 8" id="KW-0472">Membrane</keyword>
<keyword evidence="11" id="KW-1185">Reference proteome</keyword>
<keyword evidence="6" id="KW-1015">Disulfide bond</keyword>
<evidence type="ECO:0000256" key="6">
    <source>
        <dbReference type="ARBA" id="ARBA00023157"/>
    </source>
</evidence>
<dbReference type="GO" id="GO:0004930">
    <property type="term" value="F:G protein-coupled receptor activity"/>
    <property type="evidence" value="ECO:0007669"/>
    <property type="project" value="InterPro"/>
</dbReference>
<dbReference type="PROSITE" id="PS50261">
    <property type="entry name" value="G_PROTEIN_RECEP_F2_4"/>
    <property type="match status" value="1"/>
</dbReference>
<comment type="caution">
    <text evidence="10">The sequence shown here is derived from an EMBL/GenBank/DDBJ whole genome shotgun (WGS) entry which is preliminary data.</text>
</comment>
<dbReference type="GO" id="GO:0007166">
    <property type="term" value="P:cell surface receptor signaling pathway"/>
    <property type="evidence" value="ECO:0007669"/>
    <property type="project" value="InterPro"/>
</dbReference>
<gene>
    <name evidence="10" type="ORF">CUNI_LOCUS11464</name>
</gene>
<feature type="transmembrane region" description="Helical" evidence="8">
    <location>
        <begin position="220"/>
        <end position="239"/>
    </location>
</feature>
<protein>
    <recommendedName>
        <fullName evidence="9">G-protein coupled receptors family 2 profile 2 domain-containing protein</fullName>
    </recommendedName>
</protein>
<dbReference type="InterPro" id="IPR000832">
    <property type="entry name" value="GPCR_2_secretin-like"/>
</dbReference>
<comment type="subcellular location">
    <subcellularLocation>
        <location evidence="1">Membrane</location>
        <topology evidence="1">Multi-pass membrane protein</topology>
    </subcellularLocation>
</comment>
<evidence type="ECO:0000256" key="2">
    <source>
        <dbReference type="ARBA" id="ARBA00007343"/>
    </source>
</evidence>
<feature type="domain" description="G-protein coupled receptors family 2 profile 2" evidence="9">
    <location>
        <begin position="16"/>
        <end position="269"/>
    </location>
</feature>
<dbReference type="EMBL" id="CAJHNH020002202">
    <property type="protein sequence ID" value="CAG5125906.1"/>
    <property type="molecule type" value="Genomic_DNA"/>
</dbReference>
<evidence type="ECO:0000256" key="4">
    <source>
        <dbReference type="ARBA" id="ARBA00022989"/>
    </source>
</evidence>
<organism evidence="10 11">
    <name type="scientific">Candidula unifasciata</name>
    <dbReference type="NCBI Taxonomy" id="100452"/>
    <lineage>
        <taxon>Eukaryota</taxon>
        <taxon>Metazoa</taxon>
        <taxon>Spiralia</taxon>
        <taxon>Lophotrochozoa</taxon>
        <taxon>Mollusca</taxon>
        <taxon>Gastropoda</taxon>
        <taxon>Heterobranchia</taxon>
        <taxon>Euthyneura</taxon>
        <taxon>Panpulmonata</taxon>
        <taxon>Eupulmonata</taxon>
        <taxon>Stylommatophora</taxon>
        <taxon>Helicina</taxon>
        <taxon>Helicoidea</taxon>
        <taxon>Geomitridae</taxon>
        <taxon>Candidula</taxon>
    </lineage>
</organism>
<dbReference type="InterPro" id="IPR017981">
    <property type="entry name" value="GPCR_2-like_7TM"/>
</dbReference>
<dbReference type="GO" id="GO:0005886">
    <property type="term" value="C:plasma membrane"/>
    <property type="evidence" value="ECO:0007669"/>
    <property type="project" value="TreeGrafter"/>
</dbReference>
<proteinExistence type="inferred from homology"/>
<keyword evidence="4 8" id="KW-1133">Transmembrane helix</keyword>
<evidence type="ECO:0000259" key="9">
    <source>
        <dbReference type="PROSITE" id="PS50261"/>
    </source>
</evidence>
<feature type="transmembrane region" description="Helical" evidence="8">
    <location>
        <begin position="94"/>
        <end position="113"/>
    </location>
</feature>
<dbReference type="InterPro" id="IPR017983">
    <property type="entry name" value="GPCR_2_secretin-like_CS"/>
</dbReference>
<accession>A0A8S3ZFQ8</accession>
<feature type="transmembrane region" description="Helical" evidence="8">
    <location>
        <begin position="18"/>
        <end position="41"/>
    </location>
</feature>
<dbReference type="Proteomes" id="UP000678393">
    <property type="component" value="Unassembled WGS sequence"/>
</dbReference>
<evidence type="ECO:0000256" key="8">
    <source>
        <dbReference type="SAM" id="Phobius"/>
    </source>
</evidence>
<dbReference type="PRINTS" id="PR00249">
    <property type="entry name" value="GPCRSECRETIN"/>
</dbReference>
<feature type="non-terminal residue" evidence="10">
    <location>
        <position position="316"/>
    </location>
</feature>
<feature type="transmembrane region" description="Helical" evidence="8">
    <location>
        <begin position="53"/>
        <end position="74"/>
    </location>
</feature>
<dbReference type="PANTHER" id="PTHR12011:SF347">
    <property type="entry name" value="FI21270P1-RELATED"/>
    <property type="match status" value="1"/>
</dbReference>
<feature type="transmembrane region" description="Helical" evidence="8">
    <location>
        <begin position="174"/>
        <end position="200"/>
    </location>
</feature>
<evidence type="ECO:0000256" key="7">
    <source>
        <dbReference type="ARBA" id="ARBA00023180"/>
    </source>
</evidence>
<dbReference type="AlphaFoldDB" id="A0A8S3ZFQ8"/>
<evidence type="ECO:0000256" key="3">
    <source>
        <dbReference type="ARBA" id="ARBA00022692"/>
    </source>
</evidence>
<name>A0A8S3ZFQ8_9EUPU</name>
<keyword evidence="7" id="KW-0325">Glycoprotein</keyword>
<feature type="transmembrane region" description="Helical" evidence="8">
    <location>
        <begin position="278"/>
        <end position="299"/>
    </location>
</feature>
<dbReference type="PROSITE" id="PS00650">
    <property type="entry name" value="G_PROTEIN_RECEP_F2_2"/>
    <property type="match status" value="1"/>
</dbReference>
<evidence type="ECO:0000256" key="5">
    <source>
        <dbReference type="ARBA" id="ARBA00023136"/>
    </source>
</evidence>
<dbReference type="Gene3D" id="1.20.1070.10">
    <property type="entry name" value="Rhodopsin 7-helix transmembrane proteins"/>
    <property type="match status" value="1"/>
</dbReference>
<sequence>MQVVNFEIGEKDELALSIISYLGCSVTLITQIMAITVFTCIRSLNSERVCVHRNLCISILAAQITFISGIKAVQNKVLSIHLLLVHFLKQLCVPLWRCFCITFYTSSFMWMLVEGLHLYNMIINVFGTERSRIVYYTCIGYGLPLLLVAISAVVDWEGYGTKYSCWLSIHQSTIWAFVGPAMAIIIVNFVILAVVIRIVITSARTDKNTNYDHIRAGIKATVLLLPLLGLTWIFGLAAVSEKLVVFQYLFAILNTLQGFFIFMLHCVFNTEVRCHDSVLLFFFFFIENWFVFQGLKIYFKIKNRRCHYWLYVPIVQ</sequence>
<evidence type="ECO:0000313" key="11">
    <source>
        <dbReference type="Proteomes" id="UP000678393"/>
    </source>
</evidence>
<comment type="similarity">
    <text evidence="2">Belongs to the G-protein coupled receptor 2 family. Adhesion G-protein coupled receptor (ADGR) subfamily.</text>
</comment>
<feature type="transmembrane region" description="Helical" evidence="8">
    <location>
        <begin position="133"/>
        <end position="154"/>
    </location>
</feature>
<dbReference type="Pfam" id="PF00002">
    <property type="entry name" value="7tm_2"/>
    <property type="match status" value="1"/>
</dbReference>
<dbReference type="FunFam" id="1.20.1070.10:FF:000058">
    <property type="entry name" value="Adhesion G protein-coupled receptor F5"/>
    <property type="match status" value="1"/>
</dbReference>
<dbReference type="OrthoDB" id="347083at2759"/>
<feature type="transmembrane region" description="Helical" evidence="8">
    <location>
        <begin position="245"/>
        <end position="266"/>
    </location>
</feature>
<keyword evidence="3 8" id="KW-0812">Transmembrane</keyword>